<feature type="compositionally biased region" description="Polar residues" evidence="1">
    <location>
        <begin position="196"/>
        <end position="210"/>
    </location>
</feature>
<name>A0A9N9YFL8_9HYPO</name>
<sequence>MSGTNPQKRPADKNEDEESAKRRKEKLDRFAELLDSVSKPQGNDNRGRSQTRSGGGHGGRGGSQGGIFHRNDNVQDETQSLVPMPTPDGTLGSGMSRANSLFSLPSSRPLDRATTGHLGNRSRDLSALGSNDGASFTGNGLVSYGATQGLAQRVAPAPIRSLLLEHMRRDRLTQTQSNQGQGQPGDQRTGRGQGQPGDQQTEPASTNPPETSWKDAPKLPRGSQGRARGVTQKKATTPLTTELEGSLGQQDDRWGENLTKAWSELRQAQLWDSQGYVTNIFAVFVPLTVARLSGMDILNGLAELTLEKAGGLEDIRLQSKQLERSYVEICIQVAKGKENRTNLLEVWLMLVQWATTLWMGSPIPLTTWARVWFSKTFPPMTTDSDPVIIFLDSENARENATNHNVYEVRRWTKHYNDMARMRRTSYDSMCRLSESQAHEIKDVIKKQINTSDRVQNVRQRGRYFHFGITAIDLLLVTGKEIWSDSVANTLARDLGYELTITGSV</sequence>
<feature type="compositionally biased region" description="Polar residues" evidence="1">
    <location>
        <begin position="96"/>
        <end position="106"/>
    </location>
</feature>
<feature type="region of interest" description="Disordered" evidence="1">
    <location>
        <begin position="172"/>
        <end position="251"/>
    </location>
</feature>
<dbReference type="EMBL" id="CABFNQ020000451">
    <property type="protein sequence ID" value="CAH0015816.1"/>
    <property type="molecule type" value="Genomic_DNA"/>
</dbReference>
<evidence type="ECO:0000313" key="2">
    <source>
        <dbReference type="EMBL" id="CAH0015816.1"/>
    </source>
</evidence>
<gene>
    <name evidence="2" type="ORF">CRHIZ90672A_00008009</name>
</gene>
<keyword evidence="3" id="KW-1185">Reference proteome</keyword>
<feature type="region of interest" description="Disordered" evidence="1">
    <location>
        <begin position="1"/>
        <end position="129"/>
    </location>
</feature>
<protein>
    <submittedName>
        <fullName evidence="2">Uncharacterized protein</fullName>
    </submittedName>
</protein>
<proteinExistence type="predicted"/>
<organism evidence="2 3">
    <name type="scientific">Clonostachys rhizophaga</name>
    <dbReference type="NCBI Taxonomy" id="160324"/>
    <lineage>
        <taxon>Eukaryota</taxon>
        <taxon>Fungi</taxon>
        <taxon>Dikarya</taxon>
        <taxon>Ascomycota</taxon>
        <taxon>Pezizomycotina</taxon>
        <taxon>Sordariomycetes</taxon>
        <taxon>Hypocreomycetidae</taxon>
        <taxon>Hypocreales</taxon>
        <taxon>Bionectriaceae</taxon>
        <taxon>Clonostachys</taxon>
    </lineage>
</organism>
<accession>A0A9N9YFL8</accession>
<feature type="compositionally biased region" description="Polar residues" evidence="1">
    <location>
        <begin position="173"/>
        <end position="186"/>
    </location>
</feature>
<dbReference type="OrthoDB" id="10655746at2759"/>
<dbReference type="Proteomes" id="UP000696573">
    <property type="component" value="Unassembled WGS sequence"/>
</dbReference>
<evidence type="ECO:0000256" key="1">
    <source>
        <dbReference type="SAM" id="MobiDB-lite"/>
    </source>
</evidence>
<dbReference type="AlphaFoldDB" id="A0A9N9YFL8"/>
<evidence type="ECO:0000313" key="3">
    <source>
        <dbReference type="Proteomes" id="UP000696573"/>
    </source>
</evidence>
<reference evidence="2" key="1">
    <citation type="submission" date="2021-10" db="EMBL/GenBank/DDBJ databases">
        <authorList>
            <person name="Piombo E."/>
        </authorList>
    </citation>
    <scope>NUCLEOTIDE SEQUENCE</scope>
</reference>
<feature type="compositionally biased region" description="Gly residues" evidence="1">
    <location>
        <begin position="53"/>
        <end position="65"/>
    </location>
</feature>
<comment type="caution">
    <text evidence="2">The sequence shown here is derived from an EMBL/GenBank/DDBJ whole genome shotgun (WGS) entry which is preliminary data.</text>
</comment>